<dbReference type="Pfam" id="PF13560">
    <property type="entry name" value="HTH_31"/>
    <property type="match status" value="1"/>
</dbReference>
<keyword evidence="4" id="KW-1185">Reference proteome</keyword>
<feature type="region of interest" description="Disordered" evidence="1">
    <location>
        <begin position="88"/>
        <end position="114"/>
    </location>
</feature>
<evidence type="ECO:0000256" key="1">
    <source>
        <dbReference type="SAM" id="MobiDB-lite"/>
    </source>
</evidence>
<evidence type="ECO:0000313" key="3">
    <source>
        <dbReference type="EMBL" id="BBA99643.1"/>
    </source>
</evidence>
<accession>A0A7U3VQG1</accession>
<proteinExistence type="predicted"/>
<reference evidence="3 4" key="4">
    <citation type="journal article" date="2020" name="Sci. Rep.">
        <title>beta-carboline chemical signals induce reveromycin production through a LuxR family regulator in Streptomyces sp. SN-593.</title>
        <authorList>
            <person name="Panthee S."/>
            <person name="Kito N."/>
            <person name="Hayashi T."/>
            <person name="Shimizu T."/>
            <person name="Ishikawa J."/>
            <person name="Hamamoto H."/>
            <person name="Osada H."/>
            <person name="Takahashi S."/>
        </authorList>
    </citation>
    <scope>NUCLEOTIDE SEQUENCE [LARGE SCALE GENOMIC DNA]</scope>
    <source>
        <strain evidence="3 4">SN-593</strain>
    </source>
</reference>
<feature type="transmembrane region" description="Helical" evidence="2">
    <location>
        <begin position="123"/>
        <end position="142"/>
    </location>
</feature>
<feature type="compositionally biased region" description="Low complexity" evidence="1">
    <location>
        <begin position="223"/>
        <end position="234"/>
    </location>
</feature>
<gene>
    <name evidence="3" type="ORF">RVR_6355</name>
</gene>
<reference evidence="3 4" key="1">
    <citation type="journal article" date="2010" name="J. Bacteriol.">
        <title>Biochemical characterization of a novel indole prenyltransferase from Streptomyces sp. SN-593.</title>
        <authorList>
            <person name="Takahashi S."/>
            <person name="Takagi H."/>
            <person name="Toyoda A."/>
            <person name="Uramoto M."/>
            <person name="Nogawa T."/>
            <person name="Ueki M."/>
            <person name="Sakaki Y."/>
            <person name="Osada H."/>
        </authorList>
    </citation>
    <scope>NUCLEOTIDE SEQUENCE [LARGE SCALE GENOMIC DNA]</scope>
    <source>
        <strain evidence="3 4">SN-593</strain>
    </source>
</reference>
<keyword evidence="2" id="KW-0812">Transmembrane</keyword>
<feature type="compositionally biased region" description="Pro residues" evidence="1">
    <location>
        <begin position="281"/>
        <end position="297"/>
    </location>
</feature>
<dbReference type="AlphaFoldDB" id="A0A7U3VQG1"/>
<evidence type="ECO:0008006" key="5">
    <source>
        <dbReference type="Google" id="ProtNLM"/>
    </source>
</evidence>
<reference evidence="3 4" key="2">
    <citation type="journal article" date="2011" name="J. Antibiot.">
        <title>Furaquinocins I and J: novel polyketide isoprenoid hybrid compounds from Streptomyces reveromyceticus SN-593.</title>
        <authorList>
            <person name="Panthee S."/>
            <person name="Takahashi S."/>
            <person name="Takagi H."/>
            <person name="Nogawa T."/>
            <person name="Oowada E."/>
            <person name="Uramoto M."/>
            <person name="Osada H."/>
        </authorList>
    </citation>
    <scope>NUCLEOTIDE SEQUENCE [LARGE SCALE GENOMIC DNA]</scope>
    <source>
        <strain evidence="3 4">SN-593</strain>
    </source>
</reference>
<protein>
    <recommendedName>
        <fullName evidence="5">HTH cro/C1-type domain-containing protein</fullName>
    </recommendedName>
</protein>
<evidence type="ECO:0000256" key="2">
    <source>
        <dbReference type="SAM" id="Phobius"/>
    </source>
</evidence>
<feature type="compositionally biased region" description="Low complexity" evidence="1">
    <location>
        <begin position="247"/>
        <end position="265"/>
    </location>
</feature>
<dbReference type="KEGG" id="arev:RVR_6355"/>
<organism evidence="3 4">
    <name type="scientific">Actinacidiphila reveromycinica</name>
    <dbReference type="NCBI Taxonomy" id="659352"/>
    <lineage>
        <taxon>Bacteria</taxon>
        <taxon>Bacillati</taxon>
        <taxon>Actinomycetota</taxon>
        <taxon>Actinomycetes</taxon>
        <taxon>Kitasatosporales</taxon>
        <taxon>Streptomycetaceae</taxon>
        <taxon>Actinacidiphila</taxon>
    </lineage>
</organism>
<name>A0A7U3VQG1_9ACTN</name>
<dbReference type="Proteomes" id="UP000595703">
    <property type="component" value="Chromosome"/>
</dbReference>
<dbReference type="EMBL" id="AP018365">
    <property type="protein sequence ID" value="BBA99643.1"/>
    <property type="molecule type" value="Genomic_DNA"/>
</dbReference>
<keyword evidence="2" id="KW-1133">Transmembrane helix</keyword>
<keyword evidence="2" id="KW-0472">Membrane</keyword>
<evidence type="ECO:0000313" key="4">
    <source>
        <dbReference type="Proteomes" id="UP000595703"/>
    </source>
</evidence>
<sequence>MAVGQWEPLAQRIPMDVRRLATQLRRMKDRSGLTVPALAARTAHPVGAWERALAARQVPPLDAVEVLAQASGADYDRVGELWRLAEKASTGGGDRGRGRAVPNPDPLDPLAESEGLPGRHRQFLLLGTIALLAVGALVAVLLTAGPSTGRAPAGQANPTFSASGGPGTATPSHGGTDGTPRQPGSGSGSGTAGVTGSSDPDTDGGDRPLTSGADPEAHGAGRSGTTAGSAGTAGPVNAGAAGGRTRGAGTPSTVGPTGGSAASGPAAGGGGTSAGASAAPPSAPPPTTPAGPSPSPSPTRSSLCLGLVLLGVCLG</sequence>
<reference evidence="3 4" key="3">
    <citation type="journal article" date="2011" name="Nat. Chem. Biol.">
        <title>Reveromycin A biosynthesis uses RevG and RevJ for stereospecific spiroacetal formation.</title>
        <authorList>
            <person name="Takahashi S."/>
            <person name="Toyoda A."/>
            <person name="Sekiyama Y."/>
            <person name="Takagi H."/>
            <person name="Nogawa T."/>
            <person name="Uramoto M."/>
            <person name="Suzuki R."/>
            <person name="Koshino H."/>
            <person name="Kumano T."/>
            <person name="Panthee S."/>
            <person name="Dairi T."/>
            <person name="Ishikawa J."/>
            <person name="Ikeda H."/>
            <person name="Sakaki Y."/>
            <person name="Osada H."/>
        </authorList>
    </citation>
    <scope>NUCLEOTIDE SEQUENCE [LARGE SCALE GENOMIC DNA]</scope>
    <source>
        <strain evidence="3 4">SN-593</strain>
    </source>
</reference>
<feature type="region of interest" description="Disordered" evidence="1">
    <location>
        <begin position="149"/>
        <end position="302"/>
    </location>
</feature>